<evidence type="ECO:0000256" key="2">
    <source>
        <dbReference type="ARBA" id="ARBA00022741"/>
    </source>
</evidence>
<dbReference type="FunFam" id="1.10.8.430:FF:000003">
    <property type="entry name" value="Probable disease resistance protein At5g66910"/>
    <property type="match status" value="1"/>
</dbReference>
<evidence type="ECO:0000259" key="7">
    <source>
        <dbReference type="Pfam" id="PF23598"/>
    </source>
</evidence>
<keyword evidence="2" id="KW-0547">Nucleotide-binding</keyword>
<evidence type="ECO:0000259" key="4">
    <source>
        <dbReference type="Pfam" id="PF00931"/>
    </source>
</evidence>
<evidence type="ECO:0000259" key="6">
    <source>
        <dbReference type="Pfam" id="PF23559"/>
    </source>
</evidence>
<dbReference type="InterPro" id="IPR055414">
    <property type="entry name" value="LRR_R13L4/SHOC2-like"/>
</dbReference>
<dbReference type="GO" id="GO:0043531">
    <property type="term" value="F:ADP binding"/>
    <property type="evidence" value="ECO:0007669"/>
    <property type="project" value="InterPro"/>
</dbReference>
<dbReference type="Gene3D" id="3.80.10.10">
    <property type="entry name" value="Ribonuclease Inhibitor"/>
    <property type="match status" value="2"/>
</dbReference>
<organism evidence="8 9">
    <name type="scientific">Cajanus cajan</name>
    <name type="common">Pigeon pea</name>
    <name type="synonym">Cajanus indicus</name>
    <dbReference type="NCBI Taxonomy" id="3821"/>
    <lineage>
        <taxon>Eukaryota</taxon>
        <taxon>Viridiplantae</taxon>
        <taxon>Streptophyta</taxon>
        <taxon>Embryophyta</taxon>
        <taxon>Tracheophyta</taxon>
        <taxon>Spermatophyta</taxon>
        <taxon>Magnoliopsida</taxon>
        <taxon>eudicotyledons</taxon>
        <taxon>Gunneridae</taxon>
        <taxon>Pentapetalae</taxon>
        <taxon>rosids</taxon>
        <taxon>fabids</taxon>
        <taxon>Fabales</taxon>
        <taxon>Fabaceae</taxon>
        <taxon>Papilionoideae</taxon>
        <taxon>50 kb inversion clade</taxon>
        <taxon>NPAAA clade</taxon>
        <taxon>indigoferoid/millettioid clade</taxon>
        <taxon>Phaseoleae</taxon>
        <taxon>Cajanus</taxon>
    </lineage>
</organism>
<dbReference type="PANTHER" id="PTHR23155">
    <property type="entry name" value="DISEASE RESISTANCE PROTEIN RP"/>
    <property type="match status" value="1"/>
</dbReference>
<dbReference type="Pfam" id="PF23598">
    <property type="entry name" value="LRR_14"/>
    <property type="match status" value="1"/>
</dbReference>
<dbReference type="AlphaFoldDB" id="A0A151QYK7"/>
<dbReference type="InterPro" id="IPR038005">
    <property type="entry name" value="RX-like_CC"/>
</dbReference>
<dbReference type="InterPro" id="IPR041118">
    <property type="entry name" value="Rx_N"/>
</dbReference>
<dbReference type="CDD" id="cd14798">
    <property type="entry name" value="RX-CC_like"/>
    <property type="match status" value="1"/>
</dbReference>
<feature type="domain" description="Disease resistance N-terminal" evidence="5">
    <location>
        <begin position="5"/>
        <end position="84"/>
    </location>
</feature>
<evidence type="ECO:0000256" key="1">
    <source>
        <dbReference type="ARBA" id="ARBA00022737"/>
    </source>
</evidence>
<dbReference type="FunFam" id="3.40.50.300:FF:001091">
    <property type="entry name" value="Probable disease resistance protein At1g61300"/>
    <property type="match status" value="1"/>
</dbReference>
<dbReference type="InterPro" id="IPR032675">
    <property type="entry name" value="LRR_dom_sf"/>
</dbReference>
<feature type="domain" description="Disease resistance R13L4/SHOC-2-like LRR" evidence="7">
    <location>
        <begin position="565"/>
        <end position="901"/>
    </location>
</feature>
<dbReference type="OrthoDB" id="646178at2759"/>
<dbReference type="EMBL" id="KQ484382">
    <property type="protein sequence ID" value="KYP35438.1"/>
    <property type="molecule type" value="Genomic_DNA"/>
</dbReference>
<dbReference type="InterPro" id="IPR036388">
    <property type="entry name" value="WH-like_DNA-bd_sf"/>
</dbReference>
<dbReference type="Gene3D" id="1.10.8.430">
    <property type="entry name" value="Helical domain of apoptotic protease-activating factors"/>
    <property type="match status" value="1"/>
</dbReference>
<dbReference type="InterPro" id="IPR042197">
    <property type="entry name" value="Apaf_helical"/>
</dbReference>
<dbReference type="InterPro" id="IPR027417">
    <property type="entry name" value="P-loop_NTPase"/>
</dbReference>
<dbReference type="Gene3D" id="3.40.50.300">
    <property type="entry name" value="P-loop containing nucleotide triphosphate hydrolases"/>
    <property type="match status" value="1"/>
</dbReference>
<dbReference type="Gramene" id="C.cajan_41332.t">
    <property type="protein sequence ID" value="C.cajan_41332.t"/>
    <property type="gene ID" value="C.cajan_41332"/>
</dbReference>
<keyword evidence="9" id="KW-1185">Reference proteome</keyword>
<dbReference type="SUPFAM" id="SSF52058">
    <property type="entry name" value="L domain-like"/>
    <property type="match status" value="1"/>
</dbReference>
<reference evidence="8" key="1">
    <citation type="journal article" date="2012" name="Nat. Biotechnol.">
        <title>Draft genome sequence of pigeonpea (Cajanus cajan), an orphan legume crop of resource-poor farmers.</title>
        <authorList>
            <person name="Varshney R.K."/>
            <person name="Chen W."/>
            <person name="Li Y."/>
            <person name="Bharti A.K."/>
            <person name="Saxena R.K."/>
            <person name="Schlueter J.A."/>
            <person name="Donoghue M.T."/>
            <person name="Azam S."/>
            <person name="Fan G."/>
            <person name="Whaley A.M."/>
            <person name="Farmer A.D."/>
            <person name="Sheridan J."/>
            <person name="Iwata A."/>
            <person name="Tuteja R."/>
            <person name="Penmetsa R.V."/>
            <person name="Wu W."/>
            <person name="Upadhyaya H.D."/>
            <person name="Yang S.P."/>
            <person name="Shah T."/>
            <person name="Saxena K.B."/>
            <person name="Michael T."/>
            <person name="McCombie W.R."/>
            <person name="Yang B."/>
            <person name="Zhang G."/>
            <person name="Yang H."/>
            <person name="Wang J."/>
            <person name="Spillane C."/>
            <person name="Cook D.R."/>
            <person name="May G.D."/>
            <person name="Xu X."/>
            <person name="Jackson S.A."/>
        </authorList>
    </citation>
    <scope>NUCLEOTIDE SEQUENCE [LARGE SCALE GENOMIC DNA]</scope>
</reference>
<keyword evidence="3" id="KW-0611">Plant defense</keyword>
<dbReference type="GO" id="GO:0098542">
    <property type="term" value="P:defense response to other organism"/>
    <property type="evidence" value="ECO:0007669"/>
    <property type="project" value="TreeGrafter"/>
</dbReference>
<dbReference type="PANTHER" id="PTHR23155:SF1185">
    <property type="entry name" value="DISEASE RESISTANCE RPP8-LIKE PROTEIN 3-RELATED"/>
    <property type="match status" value="1"/>
</dbReference>
<dbReference type="Pfam" id="PF00931">
    <property type="entry name" value="NB-ARC"/>
    <property type="match status" value="1"/>
</dbReference>
<dbReference type="SUPFAM" id="SSF52540">
    <property type="entry name" value="P-loop containing nucleoside triphosphate hydrolases"/>
    <property type="match status" value="1"/>
</dbReference>
<dbReference type="PRINTS" id="PR00364">
    <property type="entry name" value="DISEASERSIST"/>
</dbReference>
<evidence type="ECO:0000256" key="3">
    <source>
        <dbReference type="ARBA" id="ARBA00022821"/>
    </source>
</evidence>
<accession>A0A151QYK7</accession>
<dbReference type="STRING" id="3821.A0A151QYK7"/>
<dbReference type="Pfam" id="PF18052">
    <property type="entry name" value="Rx_N"/>
    <property type="match status" value="1"/>
</dbReference>
<keyword evidence="1" id="KW-0677">Repeat</keyword>
<evidence type="ECO:0000259" key="5">
    <source>
        <dbReference type="Pfam" id="PF18052"/>
    </source>
</evidence>
<name>A0A151QYK7_CAJCA</name>
<evidence type="ECO:0000313" key="9">
    <source>
        <dbReference type="Proteomes" id="UP000075243"/>
    </source>
</evidence>
<gene>
    <name evidence="8" type="ORF">KK1_043524</name>
</gene>
<dbReference type="FunFam" id="1.10.10.10:FF:000322">
    <property type="entry name" value="Probable disease resistance protein At1g63360"/>
    <property type="match status" value="1"/>
</dbReference>
<dbReference type="InterPro" id="IPR002182">
    <property type="entry name" value="NB-ARC"/>
</dbReference>
<dbReference type="OMA" id="CFLFEPR"/>
<dbReference type="InterPro" id="IPR044974">
    <property type="entry name" value="Disease_R_plants"/>
</dbReference>
<evidence type="ECO:0000313" key="8">
    <source>
        <dbReference type="EMBL" id="KYP35438.1"/>
    </source>
</evidence>
<feature type="domain" description="Disease resistance protein winged helix" evidence="6">
    <location>
        <begin position="428"/>
        <end position="502"/>
    </location>
</feature>
<feature type="domain" description="NB-ARC" evidence="4">
    <location>
        <begin position="162"/>
        <end position="336"/>
    </location>
</feature>
<dbReference type="Proteomes" id="UP000075243">
    <property type="component" value="Unassembled WGS sequence"/>
</dbReference>
<dbReference type="Gene3D" id="1.20.5.4130">
    <property type="match status" value="1"/>
</dbReference>
<sequence>MVEAVVSFTVERLYELLIEEVRLLNGVSDKVRDMQNELMRMQCFLSDAERRQDESESIKNLISEIRKLAYDAEDVIEIYAVKVAFDISIGTKNPLSKAKHLRKAGSDLMTINSRIIDLTRSLQTYGLTATRVNEENRFAFETQRQLRWSYSHIVEEFIVGLDEDINKVVKWLVNENQHCRVVYICGMGGLGKTTLAKSIYHYNDIRRNFDAFAWAYISQQCKKRDVWEGILLKLTSPSKEERDEILKLKDDELARKLFKVQQDKKCLIILDDIWSNEDWDILSPAFPSENTRSKIVFTSRNKDILRVDPNGLLHEPRCLNAKDSWALFHKKAFPRQYNSESTTFDEFKRLVKEMVTKCAGLPLAIVVLGGLLATKETVNEWETIHRYLSSYLIGGEVHERRRLAEVLDLSYQDLPVQLKPCFLYLSQFPEDSEIPRTKLIQLWVAEGVVSSRYEIERNETMEDVAERYLSNLISRCMVQVGQMGSTGRIKTCRLHDLMRDLCLSKAKKENFLYIIGGSQQNVTTDVASLSNVSDARQIDVVRRLAVFLDQRVEQLIPQDKQVKEHLRSLVFFHDKKCRMENWDLVKGIFVRFKLLRLLDLEGIKGLKGQSLPKEVGDLLWLKFLSLKRTRIQILPSSLGNLENLQFLNLQTVNKVSWDSTVEIPNVIWKLKRLRHLYLPNWCGNVANNLQLENLINLQTLVNFPASKCDVKDLLKLKNLRKLVLNDPRHFEKFSECFSPPNKRLDRLLSLSLKTDMLSFPDNVVDLEKLVLGCPSLHKLQIEGRMERLPEASLFPTQLSKLTLWGCRLVQDPMATLEKLPNLKFLNGWDMFIGKKMVCSQNGFPLLKVLVLRGLSNLDEWAIENKAMPSLHRLSISDCNNLKRVPDGLRFIASLRELEIRWMPKSFKTRLGTTGEDYHKVQHVPSIVFLN</sequence>
<protein>
    <submittedName>
        <fullName evidence="8">Disease resistance protein At1g58400 family</fullName>
    </submittedName>
</protein>
<proteinExistence type="predicted"/>
<dbReference type="Pfam" id="PF23559">
    <property type="entry name" value="WHD_DRP"/>
    <property type="match status" value="1"/>
</dbReference>
<dbReference type="InterPro" id="IPR058922">
    <property type="entry name" value="WHD_DRP"/>
</dbReference>
<dbReference type="Gene3D" id="1.10.10.10">
    <property type="entry name" value="Winged helix-like DNA-binding domain superfamily/Winged helix DNA-binding domain"/>
    <property type="match status" value="1"/>
</dbReference>